<gene>
    <name evidence="3" type="ORF">DQQ10_06775</name>
</gene>
<dbReference type="Pfam" id="PF08327">
    <property type="entry name" value="AHSA1"/>
    <property type="match status" value="1"/>
</dbReference>
<comment type="caution">
    <text evidence="3">The sequence shown here is derived from an EMBL/GenBank/DDBJ whole genome shotgun (WGS) entry which is preliminary data.</text>
</comment>
<name>A0A364Y8R3_9BACT</name>
<reference evidence="3 4" key="1">
    <citation type="submission" date="2018-06" db="EMBL/GenBank/DDBJ databases">
        <title>Chryseolinea flavus sp. nov., a member of the phylum Bacteroidetes isolated from soil.</title>
        <authorList>
            <person name="Li Y."/>
            <person name="Wang J."/>
        </authorList>
    </citation>
    <scope>NUCLEOTIDE SEQUENCE [LARGE SCALE GENOMIC DNA]</scope>
    <source>
        <strain evidence="3 4">SDU1-6</strain>
    </source>
</reference>
<proteinExistence type="inferred from homology"/>
<dbReference type="CDD" id="cd07814">
    <property type="entry name" value="SRPBCC_CalC_Aha1-like"/>
    <property type="match status" value="1"/>
</dbReference>
<dbReference type="InterPro" id="IPR023393">
    <property type="entry name" value="START-like_dom_sf"/>
</dbReference>
<protein>
    <submittedName>
        <fullName evidence="3">SRPBCC domain-containing protein</fullName>
    </submittedName>
</protein>
<evidence type="ECO:0000256" key="1">
    <source>
        <dbReference type="ARBA" id="ARBA00006817"/>
    </source>
</evidence>
<organism evidence="3 4">
    <name type="scientific">Pseudochryseolinea flava</name>
    <dbReference type="NCBI Taxonomy" id="2059302"/>
    <lineage>
        <taxon>Bacteria</taxon>
        <taxon>Pseudomonadati</taxon>
        <taxon>Bacteroidota</taxon>
        <taxon>Cytophagia</taxon>
        <taxon>Cytophagales</taxon>
        <taxon>Fulvivirgaceae</taxon>
        <taxon>Pseudochryseolinea</taxon>
    </lineage>
</organism>
<evidence type="ECO:0000313" key="4">
    <source>
        <dbReference type="Proteomes" id="UP000251889"/>
    </source>
</evidence>
<sequence>MNVESKLKLSFMETITYKSTIDAPAKKVWDTMLNADTYKQWVSKSWPNSSYEGKWQEGTQIRFTGPGGGGTLAELVEVKPHKRVLARHIAILLDGGKEDRTSEMAKGWIGITEAYDFIEENGKTTVVVTIETNPEWKKMFDDGWPTALEELKKLSERKLQTA</sequence>
<accession>A0A364Y8R3</accession>
<dbReference type="InterPro" id="IPR013538">
    <property type="entry name" value="ASHA1/2-like_C"/>
</dbReference>
<dbReference type="Proteomes" id="UP000251889">
    <property type="component" value="Unassembled WGS sequence"/>
</dbReference>
<dbReference type="EMBL" id="QMFY01000002">
    <property type="protein sequence ID" value="RAW02240.1"/>
    <property type="molecule type" value="Genomic_DNA"/>
</dbReference>
<dbReference type="AlphaFoldDB" id="A0A364Y8R3"/>
<comment type="similarity">
    <text evidence="1">Belongs to the AHA1 family.</text>
</comment>
<dbReference type="OrthoDB" id="384974at2"/>
<keyword evidence="4" id="KW-1185">Reference proteome</keyword>
<evidence type="ECO:0000259" key="2">
    <source>
        <dbReference type="Pfam" id="PF08327"/>
    </source>
</evidence>
<dbReference type="SUPFAM" id="SSF55961">
    <property type="entry name" value="Bet v1-like"/>
    <property type="match status" value="1"/>
</dbReference>
<feature type="domain" description="Activator of Hsp90 ATPase homologue 1/2-like C-terminal" evidence="2">
    <location>
        <begin position="22"/>
        <end position="155"/>
    </location>
</feature>
<dbReference type="Gene3D" id="3.30.530.20">
    <property type="match status" value="1"/>
</dbReference>
<evidence type="ECO:0000313" key="3">
    <source>
        <dbReference type="EMBL" id="RAW02240.1"/>
    </source>
</evidence>